<dbReference type="EMBL" id="JAAARO010000020">
    <property type="protein sequence ID" value="KAF5729873.1"/>
    <property type="molecule type" value="Genomic_DNA"/>
</dbReference>
<dbReference type="Proteomes" id="UP000593562">
    <property type="component" value="Unassembled WGS sequence"/>
</dbReference>
<accession>A0A7J7C6U9</accession>
<proteinExistence type="predicted"/>
<comment type="caution">
    <text evidence="1">The sequence shown here is derived from an EMBL/GenBank/DDBJ whole genome shotgun (WGS) entry which is preliminary data.</text>
</comment>
<reference evidence="1 2" key="1">
    <citation type="journal article" date="2020" name="Nat. Commun.">
        <title>Genome of Tripterygium wilfordii and identification of cytochrome P450 involved in triptolide biosynthesis.</title>
        <authorList>
            <person name="Tu L."/>
            <person name="Su P."/>
            <person name="Zhang Z."/>
            <person name="Gao L."/>
            <person name="Wang J."/>
            <person name="Hu T."/>
            <person name="Zhou J."/>
            <person name="Zhang Y."/>
            <person name="Zhao Y."/>
            <person name="Liu Y."/>
            <person name="Song Y."/>
            <person name="Tong Y."/>
            <person name="Lu Y."/>
            <person name="Yang J."/>
            <person name="Xu C."/>
            <person name="Jia M."/>
            <person name="Peters R.J."/>
            <person name="Huang L."/>
            <person name="Gao W."/>
        </authorList>
    </citation>
    <scope>NUCLEOTIDE SEQUENCE [LARGE SCALE GENOMIC DNA]</scope>
    <source>
        <strain evidence="2">cv. XIE 37</strain>
        <tissue evidence="1">Leaf</tissue>
    </source>
</reference>
<organism evidence="1 2">
    <name type="scientific">Tripterygium wilfordii</name>
    <name type="common">Thunder God vine</name>
    <dbReference type="NCBI Taxonomy" id="458696"/>
    <lineage>
        <taxon>Eukaryota</taxon>
        <taxon>Viridiplantae</taxon>
        <taxon>Streptophyta</taxon>
        <taxon>Embryophyta</taxon>
        <taxon>Tracheophyta</taxon>
        <taxon>Spermatophyta</taxon>
        <taxon>Magnoliopsida</taxon>
        <taxon>eudicotyledons</taxon>
        <taxon>Gunneridae</taxon>
        <taxon>Pentapetalae</taxon>
        <taxon>rosids</taxon>
        <taxon>fabids</taxon>
        <taxon>Celastrales</taxon>
        <taxon>Celastraceae</taxon>
        <taxon>Tripterygium</taxon>
    </lineage>
</organism>
<dbReference type="InParanoid" id="A0A7J7C6U9"/>
<evidence type="ECO:0000313" key="2">
    <source>
        <dbReference type="Proteomes" id="UP000593562"/>
    </source>
</evidence>
<dbReference type="AlphaFoldDB" id="A0A7J7C6U9"/>
<gene>
    <name evidence="1" type="ORF">HS088_TW20G00238</name>
</gene>
<keyword evidence="2" id="KW-1185">Reference proteome</keyword>
<evidence type="ECO:0000313" key="1">
    <source>
        <dbReference type="EMBL" id="KAF5729873.1"/>
    </source>
</evidence>
<sequence length="64" mass="7534">MEVLRRIPKARVRKMREKVTELMPRIIYRRHGISLGLRARMDAFDIAVEGTLQRISSRISRALD</sequence>
<protein>
    <submittedName>
        <fullName evidence="1">Exostosin family protein</fullName>
    </submittedName>
</protein>
<name>A0A7J7C6U9_TRIWF</name>